<dbReference type="InterPro" id="IPR049012">
    <property type="entry name" value="Mutator_transp_dom"/>
</dbReference>
<evidence type="ECO:0000259" key="1">
    <source>
        <dbReference type="Pfam" id="PF20700"/>
    </source>
</evidence>
<feature type="domain" description="Mutator-like transposase" evidence="1">
    <location>
        <begin position="3"/>
        <end position="105"/>
    </location>
</feature>
<dbReference type="Pfam" id="PF20700">
    <property type="entry name" value="Mutator"/>
    <property type="match status" value="1"/>
</dbReference>
<gene>
    <name evidence="2" type="ORF">EAI_02755</name>
</gene>
<organism evidence="3">
    <name type="scientific">Harpegnathos saltator</name>
    <name type="common">Jerdon's jumping ant</name>
    <dbReference type="NCBI Taxonomy" id="610380"/>
    <lineage>
        <taxon>Eukaryota</taxon>
        <taxon>Metazoa</taxon>
        <taxon>Ecdysozoa</taxon>
        <taxon>Arthropoda</taxon>
        <taxon>Hexapoda</taxon>
        <taxon>Insecta</taxon>
        <taxon>Pterygota</taxon>
        <taxon>Neoptera</taxon>
        <taxon>Endopterygota</taxon>
        <taxon>Hymenoptera</taxon>
        <taxon>Apocrita</taxon>
        <taxon>Aculeata</taxon>
        <taxon>Formicoidea</taxon>
        <taxon>Formicidae</taxon>
        <taxon>Ponerinae</taxon>
        <taxon>Ponerini</taxon>
        <taxon>Harpegnathos</taxon>
    </lineage>
</organism>
<proteinExistence type="predicted"/>
<protein>
    <recommendedName>
        <fullName evidence="1">Mutator-like transposase domain-containing protein</fullName>
    </recommendedName>
</protein>
<dbReference type="OrthoDB" id="7680010at2759"/>
<accession>E2B458</accession>
<evidence type="ECO:0000313" key="3">
    <source>
        <dbReference type="Proteomes" id="UP000008237"/>
    </source>
</evidence>
<reference evidence="2 3" key="1">
    <citation type="journal article" date="2010" name="Science">
        <title>Genomic comparison of the ants Camponotus floridanus and Harpegnathos saltator.</title>
        <authorList>
            <person name="Bonasio R."/>
            <person name="Zhang G."/>
            <person name="Ye C."/>
            <person name="Mutti N.S."/>
            <person name="Fang X."/>
            <person name="Qin N."/>
            <person name="Donahue G."/>
            <person name="Yang P."/>
            <person name="Li Q."/>
            <person name="Li C."/>
            <person name="Zhang P."/>
            <person name="Huang Z."/>
            <person name="Berger S.L."/>
            <person name="Reinberg D."/>
            <person name="Wang J."/>
            <person name="Liebig J."/>
        </authorList>
    </citation>
    <scope>NUCLEOTIDE SEQUENCE [LARGE SCALE GENOMIC DNA]</scope>
    <source>
        <strain evidence="2 3">R22 G/1</strain>
    </source>
</reference>
<keyword evidence="3" id="KW-1185">Reference proteome</keyword>
<dbReference type="Proteomes" id="UP000008237">
    <property type="component" value="Unassembled WGS sequence"/>
</dbReference>
<dbReference type="EMBL" id="GL445489">
    <property type="protein sequence ID" value="EFN89522.1"/>
    <property type="molecule type" value="Genomic_DNA"/>
</dbReference>
<dbReference type="InParanoid" id="E2B458"/>
<dbReference type="AlphaFoldDB" id="E2B458"/>
<evidence type="ECO:0000313" key="2">
    <source>
        <dbReference type="EMBL" id="EFN89522.1"/>
    </source>
</evidence>
<sequence>MKTESIKKASEEEKIIIASKGQTSELTVSGDRSWRKRGFSPLYGFISLTGWHIKKVIDIWVKSKYCKSCEHWKKKQGMAEYEEWATLHESVCEANHSGSFGKMEGPSGRTGTTLQSLVIFWKQLPIQERTLLVQSLRTDHTVMVEPARGRNLRRHSSVHHWDLQAPHHDKVAPTGEPSGLCLSEYFYLCVVVTSNWKSQGREKR</sequence>
<name>E2B458_HARSA</name>